<dbReference type="Proteomes" id="UP000029577">
    <property type="component" value="Unassembled WGS sequence"/>
</dbReference>
<dbReference type="CDD" id="cd01575">
    <property type="entry name" value="PBP1_GntR"/>
    <property type="match status" value="1"/>
</dbReference>
<dbReference type="InterPro" id="IPR001761">
    <property type="entry name" value="Peripla_BP/Lac1_sug-bd_dom"/>
</dbReference>
<proteinExistence type="predicted"/>
<evidence type="ECO:0000313" key="6">
    <source>
        <dbReference type="Proteomes" id="UP000029577"/>
    </source>
</evidence>
<dbReference type="Pfam" id="PF00532">
    <property type="entry name" value="Peripla_BP_1"/>
    <property type="match status" value="1"/>
</dbReference>
<dbReference type="InterPro" id="IPR000843">
    <property type="entry name" value="HTH_LacI"/>
</dbReference>
<dbReference type="SUPFAM" id="SSF47413">
    <property type="entry name" value="lambda repressor-like DNA-binding domains"/>
    <property type="match status" value="1"/>
</dbReference>
<evidence type="ECO:0000256" key="1">
    <source>
        <dbReference type="ARBA" id="ARBA00023015"/>
    </source>
</evidence>
<reference evidence="5" key="1">
    <citation type="submission" date="2014-12" db="EMBL/GenBank/DDBJ databases">
        <title>The draft genome of the Tatumella morbirosei type strain, LMG23360T isolated from pineapple rot.</title>
        <authorList>
            <person name="Smits T.H."/>
            <person name="Palmer M."/>
            <person name="Venter S.N."/>
            <person name="Duffy B."/>
            <person name="Steenkamp E.T."/>
            <person name="Chan W.Y."/>
            <person name="Coutinho T.A."/>
            <person name="Coetzee M.P."/>
            <person name="De Maayer P."/>
        </authorList>
    </citation>
    <scope>NUCLEOTIDE SEQUENCE [LARGE SCALE GENOMIC DNA]</scope>
    <source>
        <strain evidence="5">LMG 23360</strain>
    </source>
</reference>
<dbReference type="OrthoDB" id="5681588at2"/>
<dbReference type="CDD" id="cd01392">
    <property type="entry name" value="HTH_LacI"/>
    <property type="match status" value="1"/>
</dbReference>
<dbReference type="Gene3D" id="3.40.50.2300">
    <property type="match status" value="2"/>
</dbReference>
<protein>
    <submittedName>
        <fullName evidence="5">Transcriptional regulator</fullName>
    </submittedName>
</protein>
<evidence type="ECO:0000256" key="3">
    <source>
        <dbReference type="ARBA" id="ARBA00023163"/>
    </source>
</evidence>
<organism evidence="5 6">
    <name type="scientific">Tatumella morbirosei</name>
    <dbReference type="NCBI Taxonomy" id="642227"/>
    <lineage>
        <taxon>Bacteria</taxon>
        <taxon>Pseudomonadati</taxon>
        <taxon>Pseudomonadota</taxon>
        <taxon>Gammaproteobacteria</taxon>
        <taxon>Enterobacterales</taxon>
        <taxon>Erwiniaceae</taxon>
        <taxon>Tatumella</taxon>
    </lineage>
</organism>
<dbReference type="PANTHER" id="PTHR30146">
    <property type="entry name" value="LACI-RELATED TRANSCRIPTIONAL REPRESSOR"/>
    <property type="match status" value="1"/>
</dbReference>
<keyword evidence="2" id="KW-0238">DNA-binding</keyword>
<comment type="caution">
    <text evidence="5">The sequence shown here is derived from an EMBL/GenBank/DDBJ whole genome shotgun (WGS) entry which is preliminary data.</text>
</comment>
<dbReference type="AlphaFoldDB" id="A0A095TEC6"/>
<dbReference type="InterPro" id="IPR010982">
    <property type="entry name" value="Lambda_DNA-bd_dom_sf"/>
</dbReference>
<evidence type="ECO:0000256" key="2">
    <source>
        <dbReference type="ARBA" id="ARBA00023125"/>
    </source>
</evidence>
<dbReference type="RefSeq" id="WP_038017957.1">
    <property type="nucleotide sequence ID" value="NZ_JPKR02000004.1"/>
</dbReference>
<accession>A0A095TEC6</accession>
<keyword evidence="1" id="KW-0805">Transcription regulation</keyword>
<keyword evidence="3" id="KW-0804">Transcription</keyword>
<evidence type="ECO:0000259" key="4">
    <source>
        <dbReference type="PROSITE" id="PS50932"/>
    </source>
</evidence>
<dbReference type="Gene3D" id="1.10.260.40">
    <property type="entry name" value="lambda repressor-like DNA-binding domains"/>
    <property type="match status" value="1"/>
</dbReference>
<dbReference type="PROSITE" id="PS00356">
    <property type="entry name" value="HTH_LACI_1"/>
    <property type="match status" value="1"/>
</dbReference>
<dbReference type="EMBL" id="JPKR02000004">
    <property type="protein sequence ID" value="KGD74889.1"/>
    <property type="molecule type" value="Genomic_DNA"/>
</dbReference>
<dbReference type="STRING" id="642227.HA49_06265"/>
<dbReference type="SUPFAM" id="SSF53822">
    <property type="entry name" value="Periplasmic binding protein-like I"/>
    <property type="match status" value="1"/>
</dbReference>
<dbReference type="PANTHER" id="PTHR30146:SF37">
    <property type="entry name" value="HTH-TYPE TRANSCRIPTIONAL REGULATOR IDNR"/>
    <property type="match status" value="1"/>
</dbReference>
<dbReference type="eggNOG" id="COG1609">
    <property type="taxonomic scope" value="Bacteria"/>
</dbReference>
<keyword evidence="6" id="KW-1185">Reference proteome</keyword>
<gene>
    <name evidence="5" type="ORF">HA49_06265</name>
</gene>
<evidence type="ECO:0000313" key="5">
    <source>
        <dbReference type="EMBL" id="KGD74889.1"/>
    </source>
</evidence>
<sequence>MKNQRITLHDIASLAGVTPMTVSRYLRTPEKVTAETSQRIAEIIKELGYQPDQDNAQIASQTTARIGVLIPSFHNQIFPGLLAGIESVISNTSFKTVVVSYDYDAEREEEQIAALLAMQVKGIILSESTHTLRAEKYLKAAAIPVAEVMGNQYQPGRICVGFDNQQAGFDMTRLLLSRGKQNIIYFGSMSDLRDQQRFAGYCAAMQQAGRPSGQITPNKISSVSIGNGMMTLARQQYPKVDGILCTNDDLAVGVLQECLQSGVKIPQQLSIAGFHGLEIGQVTPLKLASVITPRFEIGKTVAEIMLQKIAGQSPEIHIDLHYRLSVGETL</sequence>
<dbReference type="Pfam" id="PF00356">
    <property type="entry name" value="LacI"/>
    <property type="match status" value="1"/>
</dbReference>
<dbReference type="InterPro" id="IPR028082">
    <property type="entry name" value="Peripla_BP_I"/>
</dbReference>
<dbReference type="SMART" id="SM00354">
    <property type="entry name" value="HTH_LACI"/>
    <property type="match status" value="1"/>
</dbReference>
<feature type="domain" description="HTH lacI-type" evidence="4">
    <location>
        <begin position="6"/>
        <end position="60"/>
    </location>
</feature>
<dbReference type="PROSITE" id="PS50932">
    <property type="entry name" value="HTH_LACI_2"/>
    <property type="match status" value="1"/>
</dbReference>
<dbReference type="GO" id="GO:0000976">
    <property type="term" value="F:transcription cis-regulatory region binding"/>
    <property type="evidence" value="ECO:0007669"/>
    <property type="project" value="TreeGrafter"/>
</dbReference>
<dbReference type="GO" id="GO:0003700">
    <property type="term" value="F:DNA-binding transcription factor activity"/>
    <property type="evidence" value="ECO:0007669"/>
    <property type="project" value="TreeGrafter"/>
</dbReference>
<name>A0A095TEC6_9GAMM</name>